<dbReference type="AlphaFoldDB" id="A0A9D9DUZ7"/>
<dbReference type="GO" id="GO:0051539">
    <property type="term" value="F:4 iron, 4 sulfur cluster binding"/>
    <property type="evidence" value="ECO:0007669"/>
    <property type="project" value="UniProtKB-KW"/>
</dbReference>
<name>A0A9D9DUZ7_9FIRM</name>
<dbReference type="GO" id="GO:0003824">
    <property type="term" value="F:catalytic activity"/>
    <property type="evidence" value="ECO:0007669"/>
    <property type="project" value="InterPro"/>
</dbReference>
<dbReference type="SFLD" id="SFLDG01091">
    <property type="entry name" value="uncharacterized_CHP01210-like"/>
    <property type="match status" value="1"/>
</dbReference>
<evidence type="ECO:0000256" key="1">
    <source>
        <dbReference type="ARBA" id="ARBA00001966"/>
    </source>
</evidence>
<dbReference type="GO" id="GO:0046872">
    <property type="term" value="F:metal ion binding"/>
    <property type="evidence" value="ECO:0007669"/>
    <property type="project" value="UniProtKB-KW"/>
</dbReference>
<dbReference type="InterPro" id="IPR005911">
    <property type="entry name" value="YhcC-like"/>
</dbReference>
<reference evidence="8" key="1">
    <citation type="submission" date="2020-10" db="EMBL/GenBank/DDBJ databases">
        <authorList>
            <person name="Gilroy R."/>
        </authorList>
    </citation>
    <scope>NUCLEOTIDE SEQUENCE</scope>
    <source>
        <strain evidence="8">F6-4510</strain>
    </source>
</reference>
<evidence type="ECO:0000256" key="6">
    <source>
        <dbReference type="ARBA" id="ARBA00023014"/>
    </source>
</evidence>
<evidence type="ECO:0000259" key="7">
    <source>
        <dbReference type="PROSITE" id="PS51918"/>
    </source>
</evidence>
<accession>A0A9D9DUZ7</accession>
<dbReference type="Proteomes" id="UP000823611">
    <property type="component" value="Unassembled WGS sequence"/>
</dbReference>
<keyword evidence="5" id="KW-0408">Iron</keyword>
<dbReference type="EMBL" id="JADIMX010000036">
    <property type="protein sequence ID" value="MBO8434058.1"/>
    <property type="molecule type" value="Genomic_DNA"/>
</dbReference>
<dbReference type="NCBIfam" id="TIGR01212">
    <property type="entry name" value="TIGR01212 family radical SAM protein"/>
    <property type="match status" value="1"/>
</dbReference>
<comment type="cofactor">
    <cofactor evidence="1">
        <name>[4Fe-4S] cluster</name>
        <dbReference type="ChEBI" id="CHEBI:49883"/>
    </cofactor>
</comment>
<keyword evidence="6" id="KW-0411">Iron-sulfur</keyword>
<sequence length="313" mass="36124">MNTYNRYSDYLKERYGEKVYKLPVAIPVTCPNRLNGNKGCSYCGEDGAGFENLSGTFSVYEQLEKNKDYIGRRYKAKKFIAYFQSFTNTFLPLDAFEKYVREASSVPDIVEIAISTRPDCVNDKYLQVLADIKAEKNVNITVELGLQSTNYHSLKKVNRGHSLAEYIDASMRIKKYGFNLCTHLILNLPWDNIDDSIECAKIVSVMGSDYIKLHALYIEKNTDMATQYENGEFEICSVEEYKNRVIQFLRHLSPNIAVQRIIGRAPEENTLFANWGMSWWKIHDEIEKEMLDNGYVQGDLYLYTNGSAVRRFV</sequence>
<protein>
    <submittedName>
        <fullName evidence="8">TIGR01212 family radical SAM protein</fullName>
    </submittedName>
</protein>
<evidence type="ECO:0000256" key="5">
    <source>
        <dbReference type="ARBA" id="ARBA00023004"/>
    </source>
</evidence>
<dbReference type="SFLD" id="SFLDG01086">
    <property type="entry name" value="elongater_protein-like"/>
    <property type="match status" value="1"/>
</dbReference>
<evidence type="ECO:0000313" key="8">
    <source>
        <dbReference type="EMBL" id="MBO8434058.1"/>
    </source>
</evidence>
<dbReference type="PROSITE" id="PS51918">
    <property type="entry name" value="RADICAL_SAM"/>
    <property type="match status" value="1"/>
</dbReference>
<dbReference type="InterPro" id="IPR032432">
    <property type="entry name" value="Radical_SAM_C"/>
</dbReference>
<evidence type="ECO:0000256" key="2">
    <source>
        <dbReference type="ARBA" id="ARBA00022485"/>
    </source>
</evidence>
<dbReference type="PANTHER" id="PTHR11135:SF1">
    <property type="entry name" value="PROTEIN YHCC"/>
    <property type="match status" value="1"/>
</dbReference>
<evidence type="ECO:0000256" key="3">
    <source>
        <dbReference type="ARBA" id="ARBA00022691"/>
    </source>
</evidence>
<dbReference type="Pfam" id="PF04055">
    <property type="entry name" value="Radical_SAM"/>
    <property type="match status" value="1"/>
</dbReference>
<evidence type="ECO:0000256" key="4">
    <source>
        <dbReference type="ARBA" id="ARBA00022723"/>
    </source>
</evidence>
<dbReference type="InterPro" id="IPR023404">
    <property type="entry name" value="rSAM_horseshoe"/>
</dbReference>
<comment type="caution">
    <text evidence="8">The sequence shown here is derived from an EMBL/GenBank/DDBJ whole genome shotgun (WGS) entry which is preliminary data.</text>
</comment>
<dbReference type="InterPro" id="IPR007197">
    <property type="entry name" value="rSAM"/>
</dbReference>
<dbReference type="SUPFAM" id="SSF102114">
    <property type="entry name" value="Radical SAM enzymes"/>
    <property type="match status" value="1"/>
</dbReference>
<dbReference type="InterPro" id="IPR006638">
    <property type="entry name" value="Elp3/MiaA/NifB-like_rSAM"/>
</dbReference>
<keyword evidence="4" id="KW-0479">Metal-binding</keyword>
<reference evidence="8" key="2">
    <citation type="journal article" date="2021" name="PeerJ">
        <title>Extensive microbial diversity within the chicken gut microbiome revealed by metagenomics and culture.</title>
        <authorList>
            <person name="Gilroy R."/>
            <person name="Ravi A."/>
            <person name="Getino M."/>
            <person name="Pursley I."/>
            <person name="Horton D.L."/>
            <person name="Alikhan N.F."/>
            <person name="Baker D."/>
            <person name="Gharbi K."/>
            <person name="Hall N."/>
            <person name="Watson M."/>
            <person name="Adriaenssens E.M."/>
            <person name="Foster-Nyarko E."/>
            <person name="Jarju S."/>
            <person name="Secka A."/>
            <person name="Antonio M."/>
            <person name="Oren A."/>
            <person name="Chaudhuri R.R."/>
            <person name="La Ragione R."/>
            <person name="Hildebrand F."/>
            <person name="Pallen M.J."/>
        </authorList>
    </citation>
    <scope>NUCLEOTIDE SEQUENCE</scope>
    <source>
        <strain evidence="8">F6-4510</strain>
    </source>
</reference>
<dbReference type="SMART" id="SM00729">
    <property type="entry name" value="Elp3"/>
    <property type="match status" value="1"/>
</dbReference>
<dbReference type="SFLD" id="SFLDS00029">
    <property type="entry name" value="Radical_SAM"/>
    <property type="match status" value="2"/>
</dbReference>
<dbReference type="Gene3D" id="3.80.30.20">
    <property type="entry name" value="tm_1862 like domain"/>
    <property type="match status" value="1"/>
</dbReference>
<evidence type="ECO:0000313" key="9">
    <source>
        <dbReference type="Proteomes" id="UP000823611"/>
    </source>
</evidence>
<proteinExistence type="predicted"/>
<dbReference type="InterPro" id="IPR058240">
    <property type="entry name" value="rSAM_sf"/>
</dbReference>
<keyword evidence="2" id="KW-0004">4Fe-4S</keyword>
<dbReference type="Pfam" id="PF16199">
    <property type="entry name" value="Radical_SAM_C"/>
    <property type="match status" value="1"/>
</dbReference>
<gene>
    <name evidence="8" type="ORF">IAC55_01885</name>
</gene>
<dbReference type="PANTHER" id="PTHR11135">
    <property type="entry name" value="HISTONE ACETYLTRANSFERASE-RELATED"/>
    <property type="match status" value="1"/>
</dbReference>
<dbReference type="InterPro" id="IPR039661">
    <property type="entry name" value="ELP3"/>
</dbReference>
<keyword evidence="3" id="KW-0949">S-adenosyl-L-methionine</keyword>
<organism evidence="8 9">
    <name type="scientific">Candidatus Fimicola merdigallinarum</name>
    <dbReference type="NCBI Taxonomy" id="2840819"/>
    <lineage>
        <taxon>Bacteria</taxon>
        <taxon>Bacillati</taxon>
        <taxon>Bacillota</taxon>
        <taxon>Clostridia</taxon>
        <taxon>Lachnospirales</taxon>
        <taxon>Lachnospiraceae</taxon>
        <taxon>Lachnospiraceae incertae sedis</taxon>
        <taxon>Candidatus Fimicola</taxon>
    </lineage>
</organism>
<feature type="domain" description="Radical SAM core" evidence="7">
    <location>
        <begin position="14"/>
        <end position="255"/>
    </location>
</feature>